<dbReference type="AlphaFoldDB" id="A0A3M8AN46"/>
<evidence type="ECO:0000313" key="12">
    <source>
        <dbReference type="EMBL" id="RNB52634.1"/>
    </source>
</evidence>
<keyword evidence="6" id="KW-0749">Sporulation</keyword>
<protein>
    <recommendedName>
        <fullName evidence="2 8">Spore cortex-lytic enzyme</fullName>
    </recommendedName>
</protein>
<dbReference type="GO" id="GO:0016787">
    <property type="term" value="F:hydrolase activity"/>
    <property type="evidence" value="ECO:0007669"/>
    <property type="project" value="UniProtKB-KW"/>
</dbReference>
<evidence type="ECO:0000256" key="8">
    <source>
        <dbReference type="NCBIfam" id="TIGR02869"/>
    </source>
</evidence>
<dbReference type="EMBL" id="RHHS01000056">
    <property type="protein sequence ID" value="RNB52634.1"/>
    <property type="molecule type" value="Genomic_DNA"/>
</dbReference>
<dbReference type="InterPro" id="IPR042047">
    <property type="entry name" value="SleB_dom1"/>
</dbReference>
<dbReference type="GO" id="GO:0071555">
    <property type="term" value="P:cell wall organization"/>
    <property type="evidence" value="ECO:0007669"/>
    <property type="project" value="UniProtKB-KW"/>
</dbReference>
<dbReference type="GO" id="GO:0030435">
    <property type="term" value="P:sporulation resulting in formation of a cellular spore"/>
    <property type="evidence" value="ECO:0007669"/>
    <property type="project" value="UniProtKB-KW"/>
</dbReference>
<evidence type="ECO:0000256" key="5">
    <source>
        <dbReference type="ARBA" id="ARBA00022801"/>
    </source>
</evidence>
<dbReference type="InterPro" id="IPR036365">
    <property type="entry name" value="PGBD-like_sf"/>
</dbReference>
<dbReference type="GO" id="GO:0009847">
    <property type="term" value="P:spore germination"/>
    <property type="evidence" value="ECO:0007669"/>
    <property type="project" value="UniProtKB-UniRule"/>
</dbReference>
<dbReference type="InterPro" id="IPR014224">
    <property type="entry name" value="Spore_cortex_SleB"/>
</dbReference>
<evidence type="ECO:0000259" key="11">
    <source>
        <dbReference type="Pfam" id="PF07486"/>
    </source>
</evidence>
<evidence type="ECO:0000256" key="3">
    <source>
        <dbReference type="ARBA" id="ARBA00022544"/>
    </source>
</evidence>
<reference evidence="12 13" key="1">
    <citation type="submission" date="2018-10" db="EMBL/GenBank/DDBJ databases">
        <title>Phylogenomics of Brevibacillus.</title>
        <authorList>
            <person name="Dunlap C."/>
        </authorList>
    </citation>
    <scope>NUCLEOTIDE SEQUENCE [LARGE SCALE GENOMIC DNA]</scope>
    <source>
        <strain evidence="12 13">DSM 100115</strain>
    </source>
</reference>
<evidence type="ECO:0000256" key="9">
    <source>
        <dbReference type="SAM" id="SignalP"/>
    </source>
</evidence>
<gene>
    <name evidence="12" type="primary">sleB</name>
    <name evidence="12" type="ORF">EDM57_21285</name>
</gene>
<dbReference type="InterPro" id="IPR002477">
    <property type="entry name" value="Peptidoglycan-bd-like"/>
</dbReference>
<dbReference type="FunFam" id="6.20.240.60:FF:000001">
    <property type="entry name" value="Spore cortex-lytic enzyme"/>
    <property type="match status" value="1"/>
</dbReference>
<keyword evidence="5" id="KW-0378">Hydrolase</keyword>
<comment type="similarity">
    <text evidence="1">Belongs to the SleB family.</text>
</comment>
<feature type="chain" id="PRO_5018273874" description="Spore cortex-lytic enzyme" evidence="9">
    <location>
        <begin position="29"/>
        <end position="215"/>
    </location>
</feature>
<comment type="caution">
    <text evidence="12">The sequence shown here is derived from an EMBL/GenBank/DDBJ whole genome shotgun (WGS) entry which is preliminary data.</text>
</comment>
<dbReference type="Gene3D" id="6.20.240.60">
    <property type="match status" value="1"/>
</dbReference>
<keyword evidence="13" id="KW-1185">Reference proteome</keyword>
<dbReference type="SUPFAM" id="SSF47090">
    <property type="entry name" value="PGBD-like"/>
    <property type="match status" value="1"/>
</dbReference>
<evidence type="ECO:0000313" key="13">
    <source>
        <dbReference type="Proteomes" id="UP000268829"/>
    </source>
</evidence>
<dbReference type="RefSeq" id="WP_122906685.1">
    <property type="nucleotide sequence ID" value="NZ_RHHS01000056.1"/>
</dbReference>
<keyword evidence="3" id="KW-0309">Germination</keyword>
<dbReference type="Pfam" id="PF07486">
    <property type="entry name" value="Hydrolase_2"/>
    <property type="match status" value="1"/>
</dbReference>
<keyword evidence="7" id="KW-0961">Cell wall biogenesis/degradation</keyword>
<feature type="signal peptide" evidence="9">
    <location>
        <begin position="1"/>
        <end position="28"/>
    </location>
</feature>
<feature type="domain" description="Peptidoglycan binding-like" evidence="10">
    <location>
        <begin position="39"/>
        <end position="93"/>
    </location>
</feature>
<dbReference type="Proteomes" id="UP000268829">
    <property type="component" value="Unassembled WGS sequence"/>
</dbReference>
<dbReference type="Gene3D" id="1.10.10.2520">
    <property type="entry name" value="Cell wall hydrolase SleB, domain 1"/>
    <property type="match status" value="1"/>
</dbReference>
<feature type="domain" description="Cell wall hydrolase SleB" evidence="11">
    <location>
        <begin position="116"/>
        <end position="214"/>
    </location>
</feature>
<keyword evidence="4 9" id="KW-0732">Signal</keyword>
<accession>A0A3M8AN46</accession>
<dbReference type="OrthoDB" id="9785345at2"/>
<dbReference type="InterPro" id="IPR036366">
    <property type="entry name" value="PGBDSf"/>
</dbReference>
<dbReference type="Pfam" id="PF01471">
    <property type="entry name" value="PG_binding_1"/>
    <property type="match status" value="1"/>
</dbReference>
<dbReference type="InterPro" id="IPR011105">
    <property type="entry name" value="Cell_wall_hydrolase_SleB"/>
</dbReference>
<organism evidence="12 13">
    <name type="scientific">Brevibacillus gelatini</name>
    <dbReference type="NCBI Taxonomy" id="1655277"/>
    <lineage>
        <taxon>Bacteria</taxon>
        <taxon>Bacillati</taxon>
        <taxon>Bacillota</taxon>
        <taxon>Bacilli</taxon>
        <taxon>Bacillales</taxon>
        <taxon>Paenibacillaceae</taxon>
        <taxon>Brevibacillus</taxon>
    </lineage>
</organism>
<sequence>MSWMKKTLTTLLAAMLAVAFVCPAESFAAPVLKRGSESGDVWDLQYRLQLLGYYKDRLDGSYGANTVQAVKTFQKAYGLPVDGVAGTNTWRALKKVSVNRDELQLLARLVYSEARGESFTGQVAVAAVALNRLKSKDFPNTLKGVIFEPYAFTAVMDGQYWLSPNKTAYQAAWEAARGWDPTNGALYYFNPSIATSKWIWSRPQVGKIGKHIFAK</sequence>
<evidence type="ECO:0000256" key="1">
    <source>
        <dbReference type="ARBA" id="ARBA00007010"/>
    </source>
</evidence>
<name>A0A3M8AN46_9BACL</name>
<evidence type="ECO:0000256" key="2">
    <source>
        <dbReference type="ARBA" id="ARBA00018364"/>
    </source>
</evidence>
<evidence type="ECO:0000256" key="6">
    <source>
        <dbReference type="ARBA" id="ARBA00022969"/>
    </source>
</evidence>
<dbReference type="Gene3D" id="1.10.101.10">
    <property type="entry name" value="PGBD-like superfamily/PGBD"/>
    <property type="match status" value="1"/>
</dbReference>
<evidence type="ECO:0000256" key="4">
    <source>
        <dbReference type="ARBA" id="ARBA00022729"/>
    </source>
</evidence>
<evidence type="ECO:0000259" key="10">
    <source>
        <dbReference type="Pfam" id="PF01471"/>
    </source>
</evidence>
<dbReference type="NCBIfam" id="TIGR02869">
    <property type="entry name" value="spore_SleB"/>
    <property type="match status" value="1"/>
</dbReference>
<evidence type="ECO:0000256" key="7">
    <source>
        <dbReference type="ARBA" id="ARBA00023316"/>
    </source>
</evidence>
<proteinExistence type="inferred from homology"/>